<sequence length="34" mass="3623">MLDIAMIGILIVLVGSMIGLAGWSDHVVKEGKKQ</sequence>
<proteinExistence type="predicted"/>
<keyword evidence="1" id="KW-0812">Transmembrane</keyword>
<keyword evidence="1" id="KW-1133">Transmembrane helix</keyword>
<evidence type="ECO:0000313" key="2">
    <source>
        <dbReference type="EMBL" id="MEI4804401.1"/>
    </source>
</evidence>
<keyword evidence="1" id="KW-0472">Membrane</keyword>
<dbReference type="Proteomes" id="UP001372526">
    <property type="component" value="Unassembled WGS sequence"/>
</dbReference>
<evidence type="ECO:0000313" key="3">
    <source>
        <dbReference type="Proteomes" id="UP001372526"/>
    </source>
</evidence>
<protein>
    <submittedName>
        <fullName evidence="2">Signal peptide protein</fullName>
    </submittedName>
</protein>
<dbReference type="RefSeq" id="WP_090919155.1">
    <property type="nucleotide sequence ID" value="NZ_JBAWSX010000027.1"/>
</dbReference>
<keyword evidence="3" id="KW-1185">Reference proteome</keyword>
<gene>
    <name evidence="2" type="ORF">WAZ07_25100</name>
</gene>
<comment type="caution">
    <text evidence="2">The sequence shown here is derived from an EMBL/GenBank/DDBJ whole genome shotgun (WGS) entry which is preliminary data.</text>
</comment>
<evidence type="ECO:0000256" key="1">
    <source>
        <dbReference type="SAM" id="Phobius"/>
    </source>
</evidence>
<reference evidence="2 3" key="1">
    <citation type="submission" date="2024-01" db="EMBL/GenBank/DDBJ databases">
        <title>Seven novel Bacillus-like species.</title>
        <authorList>
            <person name="Liu G."/>
        </authorList>
    </citation>
    <scope>NUCLEOTIDE SEQUENCE [LARGE SCALE GENOMIC DNA]</scope>
    <source>
        <strain evidence="2 3">FJAT-51639</strain>
    </source>
</reference>
<accession>A0ABU8FNX9</accession>
<organism evidence="2 3">
    <name type="scientific">Bacillus bruguierae</name>
    <dbReference type="NCBI Taxonomy" id="3127667"/>
    <lineage>
        <taxon>Bacteria</taxon>
        <taxon>Bacillati</taxon>
        <taxon>Bacillota</taxon>
        <taxon>Bacilli</taxon>
        <taxon>Bacillales</taxon>
        <taxon>Bacillaceae</taxon>
        <taxon>Bacillus</taxon>
    </lineage>
</organism>
<name>A0ABU8FNX9_9BACI</name>
<feature type="transmembrane region" description="Helical" evidence="1">
    <location>
        <begin position="6"/>
        <end position="24"/>
    </location>
</feature>
<dbReference type="EMBL" id="JBAWSX010000027">
    <property type="protein sequence ID" value="MEI4804401.1"/>
    <property type="molecule type" value="Genomic_DNA"/>
</dbReference>